<feature type="transmembrane region" description="Helical" evidence="1">
    <location>
        <begin position="249"/>
        <end position="269"/>
    </location>
</feature>
<dbReference type="InterPro" id="IPR011624">
    <property type="entry name" value="Metal-dep_PHydrolase_7TM_extra"/>
</dbReference>
<feature type="non-terminal residue" evidence="3">
    <location>
        <position position="1"/>
    </location>
</feature>
<feature type="transmembrane region" description="Helical" evidence="1">
    <location>
        <begin position="142"/>
        <end position="159"/>
    </location>
</feature>
<evidence type="ECO:0000256" key="1">
    <source>
        <dbReference type="SAM" id="Phobius"/>
    </source>
</evidence>
<evidence type="ECO:0000313" key="3">
    <source>
        <dbReference type="EMBL" id="KKL11320.1"/>
    </source>
</evidence>
<dbReference type="SUPFAM" id="SSF109604">
    <property type="entry name" value="HD-domain/PDEase-like"/>
    <property type="match status" value="1"/>
</dbReference>
<dbReference type="PANTHER" id="PTHR36442">
    <property type="entry name" value="CYCLIC-DI-AMP PHOSPHODIESTERASE PGPH"/>
    <property type="match status" value="1"/>
</dbReference>
<dbReference type="InterPro" id="IPR006675">
    <property type="entry name" value="HDIG_dom"/>
</dbReference>
<dbReference type="AlphaFoldDB" id="A0A0F9APJ2"/>
<dbReference type="SMART" id="SM00471">
    <property type="entry name" value="HDc"/>
    <property type="match status" value="1"/>
</dbReference>
<name>A0A0F9APJ2_9ZZZZ</name>
<dbReference type="EMBL" id="LAZR01041705">
    <property type="protein sequence ID" value="KKL11320.1"/>
    <property type="molecule type" value="Genomic_DNA"/>
</dbReference>
<reference evidence="3" key="1">
    <citation type="journal article" date="2015" name="Nature">
        <title>Complex archaea that bridge the gap between prokaryotes and eukaryotes.</title>
        <authorList>
            <person name="Spang A."/>
            <person name="Saw J.H."/>
            <person name="Jorgensen S.L."/>
            <person name="Zaremba-Niedzwiedzka K."/>
            <person name="Martijn J."/>
            <person name="Lind A.E."/>
            <person name="van Eijk R."/>
            <person name="Schleper C."/>
            <person name="Guy L."/>
            <person name="Ettema T.J."/>
        </authorList>
    </citation>
    <scope>NUCLEOTIDE SEQUENCE</scope>
</reference>
<dbReference type="InterPro" id="IPR003607">
    <property type="entry name" value="HD/PDEase_dom"/>
</dbReference>
<feature type="transmembrane region" description="Helical" evidence="1">
    <location>
        <begin position="103"/>
        <end position="130"/>
    </location>
</feature>
<dbReference type="InterPro" id="IPR011621">
    <property type="entry name" value="Metal-dep_PHydrolase_7TM_intra"/>
</dbReference>
<feature type="transmembrane region" description="Helical" evidence="1">
    <location>
        <begin position="69"/>
        <end position="91"/>
    </location>
</feature>
<feature type="domain" description="HD/PDEase" evidence="2">
    <location>
        <begin position="298"/>
        <end position="457"/>
    </location>
</feature>
<feature type="transmembrane region" description="Helical" evidence="1">
    <location>
        <begin position="186"/>
        <end position="205"/>
    </location>
</feature>
<feature type="transmembrane region" description="Helical" evidence="1">
    <location>
        <begin position="212"/>
        <end position="234"/>
    </location>
</feature>
<sequence>LANFFLSANITYNKTETEARKEQARQSIETIFYAIKKGKVIIRKGDEVNKEALDYINIINQNLQAKPGWITNFSGTFLLYALLFLALWYYINSIMKFRRALKIFIMMGSTLIISVLLYKLSIFLASIFSASTNISLFTYTESYWYAFLFQFGVILFAFLAGNQLALIYTVLNSLLVGYLFEENFYLMIFCLIGGLAAIYGIKYYGKHKRTSAFRAGIFFVAPINIIVILIIHLIREIMGPTDLVVSELFMGIFGGILSGSLAFLLLPIFENVFEFLTQTKLLELMNTDLPIFKQMATEAPGSYQHSLIVASLAERAAEEIKLDSMLVKAGALYHDIGKIKRPEYFIENRIENPDMHRDLKPSMSSLVIINHVREGVELAKKLKLPEKIREIIAQHHGRSLMRFFFQKAKEKYDPEMQKIGEESYRYAGPIPKSKEAALIMLSDSVEAAARSLKTPSLPSLRKLITEVFNNYIQDGQLDDCYF</sequence>
<keyword evidence="1" id="KW-0812">Transmembrane</keyword>
<feature type="non-terminal residue" evidence="3">
    <location>
        <position position="482"/>
    </location>
</feature>
<dbReference type="Pfam" id="PF01966">
    <property type="entry name" value="HD"/>
    <property type="match status" value="1"/>
</dbReference>
<organism evidence="3">
    <name type="scientific">marine sediment metagenome</name>
    <dbReference type="NCBI Taxonomy" id="412755"/>
    <lineage>
        <taxon>unclassified sequences</taxon>
        <taxon>metagenomes</taxon>
        <taxon>ecological metagenomes</taxon>
    </lineage>
</organism>
<comment type="caution">
    <text evidence="3">The sequence shown here is derived from an EMBL/GenBank/DDBJ whole genome shotgun (WGS) entry which is preliminary data.</text>
</comment>
<gene>
    <name evidence="3" type="ORF">LCGC14_2547000</name>
</gene>
<protein>
    <recommendedName>
        <fullName evidence="2">HD/PDEase domain-containing protein</fullName>
    </recommendedName>
</protein>
<keyword evidence="1" id="KW-1133">Transmembrane helix</keyword>
<dbReference type="PANTHER" id="PTHR36442:SF1">
    <property type="entry name" value="CYCLIC-DI-AMP PHOSPHODIESTERASE PGPH"/>
    <property type="match status" value="1"/>
</dbReference>
<proteinExistence type="predicted"/>
<dbReference type="Pfam" id="PF07698">
    <property type="entry name" value="7TM-7TMR_HD"/>
    <property type="match status" value="1"/>
</dbReference>
<accession>A0A0F9APJ2</accession>
<evidence type="ECO:0000259" key="2">
    <source>
        <dbReference type="SMART" id="SM00471"/>
    </source>
</evidence>
<dbReference type="Gene3D" id="1.10.3210.10">
    <property type="entry name" value="Hypothetical protein af1432"/>
    <property type="match status" value="1"/>
</dbReference>
<dbReference type="InterPro" id="IPR006674">
    <property type="entry name" value="HD_domain"/>
</dbReference>
<dbReference type="Pfam" id="PF07697">
    <property type="entry name" value="7TMR-HDED"/>
    <property type="match status" value="1"/>
</dbReference>
<keyword evidence="1" id="KW-0472">Membrane</keyword>
<dbReference type="InterPro" id="IPR052722">
    <property type="entry name" value="PgpH_phosphodiesterase"/>
</dbReference>
<dbReference type="NCBIfam" id="TIGR00277">
    <property type="entry name" value="HDIG"/>
    <property type="match status" value="1"/>
</dbReference>
<dbReference type="CDD" id="cd00077">
    <property type="entry name" value="HDc"/>
    <property type="match status" value="1"/>
</dbReference>